<dbReference type="Proteomes" id="UP001497680">
    <property type="component" value="Unassembled WGS sequence"/>
</dbReference>
<sequence>MAQGFVQIPSPSNRIGELVTYDVPSLVDEDGSVLVQFLAAPVNRVDVMALSGQYPVKPRYTIKDKLVPGFDGCGMVLESTSSKFEKGDLVLPRELGLGTWRTHAVLPDTVLMKLPPRIRPLDAALLRSGALVAWLLIEELAPLKPGDYIMMSAGTSCVAQFLVQLARLKGINTILIIRNRDSIVETRNKLLGLGATAVLAEEDLCGMKSPLIGKITLALDCVFGTVGQNMVSWLAPVGKYVLVGMLGGQETGITVNTKHLFYRQLSFVPFRSSDVLKRMGDEKVEQLVTKIACLLIDGTLQPPDVNTVRWDQHEKEDLEQSLLQAMEMVHNGEVGYKKTVWIL</sequence>
<evidence type="ECO:0000313" key="2">
    <source>
        <dbReference type="Proteomes" id="UP001497680"/>
    </source>
</evidence>
<reference evidence="1 2" key="1">
    <citation type="journal article" date="2022" name="New Phytol.">
        <title>Ecological generalism drives hyperdiversity of secondary metabolite gene clusters in xylarialean endophytes.</title>
        <authorList>
            <person name="Franco M.E.E."/>
            <person name="Wisecaver J.H."/>
            <person name="Arnold A.E."/>
            <person name="Ju Y.M."/>
            <person name="Slot J.C."/>
            <person name="Ahrendt S."/>
            <person name="Moore L.P."/>
            <person name="Eastman K.E."/>
            <person name="Scott K."/>
            <person name="Konkel Z."/>
            <person name="Mondo S.J."/>
            <person name="Kuo A."/>
            <person name="Hayes R.D."/>
            <person name="Haridas S."/>
            <person name="Andreopoulos B."/>
            <person name="Riley R."/>
            <person name="LaButti K."/>
            <person name="Pangilinan J."/>
            <person name="Lipzen A."/>
            <person name="Amirebrahimi M."/>
            <person name="Yan J."/>
            <person name="Adam C."/>
            <person name="Keymanesh K."/>
            <person name="Ng V."/>
            <person name="Louie K."/>
            <person name="Northen T."/>
            <person name="Drula E."/>
            <person name="Henrissat B."/>
            <person name="Hsieh H.M."/>
            <person name="Youens-Clark K."/>
            <person name="Lutzoni F."/>
            <person name="Miadlikowska J."/>
            <person name="Eastwood D.C."/>
            <person name="Hamelin R.C."/>
            <person name="Grigoriev I.V."/>
            <person name="U'Ren J.M."/>
        </authorList>
    </citation>
    <scope>NUCLEOTIDE SEQUENCE [LARGE SCALE GENOMIC DNA]</scope>
    <source>
        <strain evidence="1 2">ER1909</strain>
    </source>
</reference>
<proteinExistence type="predicted"/>
<keyword evidence="2" id="KW-1185">Reference proteome</keyword>
<dbReference type="EMBL" id="MU394308">
    <property type="protein sequence ID" value="KAI6087311.1"/>
    <property type="molecule type" value="Genomic_DNA"/>
</dbReference>
<gene>
    <name evidence="1" type="ORF">F4821DRAFT_236195</name>
</gene>
<evidence type="ECO:0000313" key="1">
    <source>
        <dbReference type="EMBL" id="KAI6087311.1"/>
    </source>
</evidence>
<comment type="caution">
    <text evidence="1">The sequence shown here is derived from an EMBL/GenBank/DDBJ whole genome shotgun (WGS) entry which is preliminary data.</text>
</comment>
<name>A0ACC0D3S0_9PEZI</name>
<organism evidence="1 2">
    <name type="scientific">Hypoxylon rubiginosum</name>
    <dbReference type="NCBI Taxonomy" id="110542"/>
    <lineage>
        <taxon>Eukaryota</taxon>
        <taxon>Fungi</taxon>
        <taxon>Dikarya</taxon>
        <taxon>Ascomycota</taxon>
        <taxon>Pezizomycotina</taxon>
        <taxon>Sordariomycetes</taxon>
        <taxon>Xylariomycetidae</taxon>
        <taxon>Xylariales</taxon>
        <taxon>Hypoxylaceae</taxon>
        <taxon>Hypoxylon</taxon>
    </lineage>
</organism>
<accession>A0ACC0D3S0</accession>
<protein>
    <submittedName>
        <fullName evidence="1">GroES-like protein</fullName>
    </submittedName>
</protein>